<dbReference type="Gene3D" id="2.40.128.110">
    <property type="entry name" value="Lipid/polyisoprenoid-binding, YceI-like"/>
    <property type="match status" value="1"/>
</dbReference>
<dbReference type="PANTHER" id="PTHR34406:SF1">
    <property type="entry name" value="PROTEIN YCEI"/>
    <property type="match status" value="1"/>
</dbReference>
<evidence type="ECO:0000313" key="4">
    <source>
        <dbReference type="Proteomes" id="UP000436006"/>
    </source>
</evidence>
<gene>
    <name evidence="3" type="ORF">GO755_26040</name>
</gene>
<dbReference type="PANTHER" id="PTHR34406">
    <property type="entry name" value="PROTEIN YCEI"/>
    <property type="match status" value="1"/>
</dbReference>
<feature type="signal peptide" evidence="1">
    <location>
        <begin position="1"/>
        <end position="19"/>
    </location>
</feature>
<reference evidence="3 4" key="1">
    <citation type="submission" date="2019-12" db="EMBL/GenBank/DDBJ databases">
        <title>Spirosoma sp. HMF4905 genome sequencing and assembly.</title>
        <authorList>
            <person name="Kang H."/>
            <person name="Cha I."/>
            <person name="Kim H."/>
            <person name="Joh K."/>
        </authorList>
    </citation>
    <scope>NUCLEOTIDE SEQUENCE [LARGE SCALE GENOMIC DNA]</scope>
    <source>
        <strain evidence="3 4">HMF4905</strain>
    </source>
</reference>
<feature type="chain" id="PRO_5029512599" evidence="1">
    <location>
        <begin position="20"/>
        <end position="191"/>
    </location>
</feature>
<evidence type="ECO:0000259" key="2">
    <source>
        <dbReference type="SMART" id="SM00867"/>
    </source>
</evidence>
<keyword evidence="1" id="KW-0732">Signal</keyword>
<feature type="domain" description="Lipid/polyisoprenoid-binding YceI-like" evidence="2">
    <location>
        <begin position="21"/>
        <end position="189"/>
    </location>
</feature>
<dbReference type="InterPro" id="IPR007372">
    <property type="entry name" value="Lipid/polyisoprenoid-bd_YceI"/>
</dbReference>
<dbReference type="AlphaFoldDB" id="A0A7K1SIC8"/>
<protein>
    <submittedName>
        <fullName evidence="3">Polyisoprenoid-binding protein</fullName>
    </submittedName>
</protein>
<keyword evidence="4" id="KW-1185">Reference proteome</keyword>
<dbReference type="RefSeq" id="WP_157588237.1">
    <property type="nucleotide sequence ID" value="NZ_WPIN01000011.1"/>
</dbReference>
<name>A0A7K1SIC8_9BACT</name>
<evidence type="ECO:0000313" key="3">
    <source>
        <dbReference type="EMBL" id="MVM33525.1"/>
    </source>
</evidence>
<accession>A0A7K1SIC8</accession>
<dbReference type="EMBL" id="WPIN01000011">
    <property type="protein sequence ID" value="MVM33525.1"/>
    <property type="molecule type" value="Genomic_DNA"/>
</dbReference>
<organism evidence="3 4">
    <name type="scientific">Spirosoma arboris</name>
    <dbReference type="NCBI Taxonomy" id="2682092"/>
    <lineage>
        <taxon>Bacteria</taxon>
        <taxon>Pseudomonadati</taxon>
        <taxon>Bacteroidota</taxon>
        <taxon>Cytophagia</taxon>
        <taxon>Cytophagales</taxon>
        <taxon>Cytophagaceae</taxon>
        <taxon>Spirosoma</taxon>
    </lineage>
</organism>
<dbReference type="Pfam" id="PF04264">
    <property type="entry name" value="YceI"/>
    <property type="match status" value="1"/>
</dbReference>
<dbReference type="Proteomes" id="UP000436006">
    <property type="component" value="Unassembled WGS sequence"/>
</dbReference>
<dbReference type="InterPro" id="IPR036761">
    <property type="entry name" value="TTHA0802/YceI-like_sf"/>
</dbReference>
<dbReference type="SUPFAM" id="SSF101874">
    <property type="entry name" value="YceI-like"/>
    <property type="match status" value="1"/>
</dbReference>
<sequence length="191" mass="20576">MKSILFTVACLITLSTSYAQTWAVDKAHSGVGFTVTHNLLSEVDGKFKTFDASITSAKADLSDAVFTFSADVNSISTDNERRDNHLKSPDFFDAAKFPTLTFKSTSFKKTEGKQYSLTGDLTMHGVTKPVTLAVTMNGPITAKGMGGKEQEKAGFKVTGTLKRSDFGVGTIPVVVVSDEIELKVTGEFTKQ</sequence>
<evidence type="ECO:0000256" key="1">
    <source>
        <dbReference type="SAM" id="SignalP"/>
    </source>
</evidence>
<comment type="caution">
    <text evidence="3">The sequence shown here is derived from an EMBL/GenBank/DDBJ whole genome shotgun (WGS) entry which is preliminary data.</text>
</comment>
<dbReference type="SMART" id="SM00867">
    <property type="entry name" value="YceI"/>
    <property type="match status" value="1"/>
</dbReference>
<proteinExistence type="predicted"/>